<protein>
    <submittedName>
        <fullName evidence="4">Primase C terminal 2 (PriCT-2)</fullName>
    </submittedName>
</protein>
<feature type="region of interest" description="Disordered" evidence="1">
    <location>
        <begin position="105"/>
        <end position="143"/>
    </location>
</feature>
<dbReference type="Pfam" id="PF08707">
    <property type="entry name" value="PriCT_2"/>
    <property type="match status" value="1"/>
</dbReference>
<dbReference type="AlphaFoldDB" id="A0A450VLY3"/>
<feature type="domain" description="Primase C-terminal 2" evidence="2">
    <location>
        <begin position="46"/>
        <end position="89"/>
    </location>
</feature>
<evidence type="ECO:0000259" key="2">
    <source>
        <dbReference type="Pfam" id="PF08707"/>
    </source>
</evidence>
<evidence type="ECO:0000313" key="5">
    <source>
        <dbReference type="EMBL" id="VFK09259.1"/>
    </source>
</evidence>
<dbReference type="EMBL" id="CAADFG010000593">
    <property type="protein sequence ID" value="VFK05822.1"/>
    <property type="molecule type" value="Genomic_DNA"/>
</dbReference>
<reference evidence="4" key="1">
    <citation type="submission" date="2019-02" db="EMBL/GenBank/DDBJ databases">
        <authorList>
            <person name="Gruber-Vodicka R. H."/>
            <person name="Seah K. B. B."/>
        </authorList>
    </citation>
    <scope>NUCLEOTIDE SEQUENCE</scope>
    <source>
        <strain evidence="5">BECK_SA2B12</strain>
        <strain evidence="4">BECK_SA2B15</strain>
        <strain evidence="3">BECK_SA2B20</strain>
    </source>
</reference>
<dbReference type="EMBL" id="CAADFJ010000589">
    <property type="protein sequence ID" value="VFK09259.1"/>
    <property type="molecule type" value="Genomic_DNA"/>
</dbReference>
<evidence type="ECO:0000313" key="4">
    <source>
        <dbReference type="EMBL" id="VFK05822.1"/>
    </source>
</evidence>
<proteinExistence type="predicted"/>
<gene>
    <name evidence="4" type="ORF">BECKH772A_GA0070896_105931</name>
    <name evidence="3" type="ORF">BECKH772B_GA0070898_105781</name>
    <name evidence="5" type="ORF">BECKH772C_GA0070978_105891</name>
</gene>
<name>A0A450VLY3_9GAMM</name>
<accession>A0A450VLY3</accession>
<evidence type="ECO:0000313" key="3">
    <source>
        <dbReference type="EMBL" id="VFK05377.1"/>
    </source>
</evidence>
<sequence>MRRDTSRLYRYFDATRVFGNRPTTSPHNHPRSQFCLSSPLLFCFIFDLWDEWSAGSKSYHKKDARDVWKSVHPTGKSGSVTIGSLISEARECGWILPEEKLSGKEIEKREREAPARREEAKRKALAAEKAKRESLPERCHMQF</sequence>
<evidence type="ECO:0000256" key="1">
    <source>
        <dbReference type="SAM" id="MobiDB-lite"/>
    </source>
</evidence>
<dbReference type="EMBL" id="CAADFI010000578">
    <property type="protein sequence ID" value="VFK05377.1"/>
    <property type="molecule type" value="Genomic_DNA"/>
</dbReference>
<dbReference type="InterPro" id="IPR014819">
    <property type="entry name" value="PriCT_2"/>
</dbReference>
<dbReference type="GO" id="GO:0016817">
    <property type="term" value="F:hydrolase activity, acting on acid anhydrides"/>
    <property type="evidence" value="ECO:0007669"/>
    <property type="project" value="InterPro"/>
</dbReference>
<organism evidence="4">
    <name type="scientific">Candidatus Kentrum eta</name>
    <dbReference type="NCBI Taxonomy" id="2126337"/>
    <lineage>
        <taxon>Bacteria</taxon>
        <taxon>Pseudomonadati</taxon>
        <taxon>Pseudomonadota</taxon>
        <taxon>Gammaproteobacteria</taxon>
        <taxon>Candidatus Kentrum</taxon>
    </lineage>
</organism>